<gene>
    <name evidence="2" type="ORF">KIW84_053374</name>
</gene>
<evidence type="ECO:0000256" key="1">
    <source>
        <dbReference type="SAM" id="MobiDB-lite"/>
    </source>
</evidence>
<reference evidence="2 3" key="1">
    <citation type="journal article" date="2022" name="Nat. Genet.">
        <title>Improved pea reference genome and pan-genome highlight genomic features and evolutionary characteristics.</title>
        <authorList>
            <person name="Yang T."/>
            <person name="Liu R."/>
            <person name="Luo Y."/>
            <person name="Hu S."/>
            <person name="Wang D."/>
            <person name="Wang C."/>
            <person name="Pandey M.K."/>
            <person name="Ge S."/>
            <person name="Xu Q."/>
            <person name="Li N."/>
            <person name="Li G."/>
            <person name="Huang Y."/>
            <person name="Saxena R.K."/>
            <person name="Ji Y."/>
            <person name="Li M."/>
            <person name="Yan X."/>
            <person name="He Y."/>
            <person name="Liu Y."/>
            <person name="Wang X."/>
            <person name="Xiang C."/>
            <person name="Varshney R.K."/>
            <person name="Ding H."/>
            <person name="Gao S."/>
            <person name="Zong X."/>
        </authorList>
    </citation>
    <scope>NUCLEOTIDE SEQUENCE [LARGE SCALE GENOMIC DNA]</scope>
    <source>
        <strain evidence="2 3">cv. Zhongwan 6</strain>
    </source>
</reference>
<dbReference type="AlphaFoldDB" id="A0A9D5AD84"/>
<accession>A0A9D5AD84</accession>
<feature type="compositionally biased region" description="Basic and acidic residues" evidence="1">
    <location>
        <begin position="123"/>
        <end position="134"/>
    </location>
</feature>
<organism evidence="2 3">
    <name type="scientific">Pisum sativum</name>
    <name type="common">Garden pea</name>
    <name type="synonym">Lathyrus oleraceus</name>
    <dbReference type="NCBI Taxonomy" id="3888"/>
    <lineage>
        <taxon>Eukaryota</taxon>
        <taxon>Viridiplantae</taxon>
        <taxon>Streptophyta</taxon>
        <taxon>Embryophyta</taxon>
        <taxon>Tracheophyta</taxon>
        <taxon>Spermatophyta</taxon>
        <taxon>Magnoliopsida</taxon>
        <taxon>eudicotyledons</taxon>
        <taxon>Gunneridae</taxon>
        <taxon>Pentapetalae</taxon>
        <taxon>rosids</taxon>
        <taxon>fabids</taxon>
        <taxon>Fabales</taxon>
        <taxon>Fabaceae</taxon>
        <taxon>Papilionoideae</taxon>
        <taxon>50 kb inversion clade</taxon>
        <taxon>NPAAA clade</taxon>
        <taxon>Hologalegina</taxon>
        <taxon>IRL clade</taxon>
        <taxon>Fabeae</taxon>
        <taxon>Lathyrus</taxon>
    </lineage>
</organism>
<comment type="caution">
    <text evidence="2">The sequence shown here is derived from an EMBL/GenBank/DDBJ whole genome shotgun (WGS) entry which is preliminary data.</text>
</comment>
<dbReference type="Proteomes" id="UP001058974">
    <property type="component" value="Chromosome 5"/>
</dbReference>
<feature type="compositionally biased region" description="Polar residues" evidence="1">
    <location>
        <begin position="137"/>
        <end position="147"/>
    </location>
</feature>
<protein>
    <submittedName>
        <fullName evidence="2">Uncharacterized protein</fullName>
    </submittedName>
</protein>
<feature type="region of interest" description="Disordered" evidence="1">
    <location>
        <begin position="113"/>
        <end position="147"/>
    </location>
</feature>
<evidence type="ECO:0000313" key="3">
    <source>
        <dbReference type="Proteomes" id="UP001058974"/>
    </source>
</evidence>
<proteinExistence type="predicted"/>
<keyword evidence="3" id="KW-1185">Reference proteome</keyword>
<dbReference type="Gramene" id="Psat05G0337400-T1">
    <property type="protein sequence ID" value="KAI5407092.1"/>
    <property type="gene ID" value="KIW84_053374"/>
</dbReference>
<sequence>MLTFCNYSHAFRIGDDPLLAYLSNSPSLLSRSRCNLLHEEVISNLNSPSFLQDISLPVAEDLVPILFTQHPMHGFMSATFGSEDLQCSFFQYTVRELLAYPFATGIELASLKNNGPSRNAETPAERNASDDLVRDSLLSTDTRPSLT</sequence>
<dbReference type="EMBL" id="JAMSHJ010000005">
    <property type="protein sequence ID" value="KAI5407092.1"/>
    <property type="molecule type" value="Genomic_DNA"/>
</dbReference>
<evidence type="ECO:0000313" key="2">
    <source>
        <dbReference type="EMBL" id="KAI5407092.1"/>
    </source>
</evidence>
<name>A0A9D5AD84_PEA</name>